<evidence type="ECO:0000313" key="2">
    <source>
        <dbReference type="Proteomes" id="UP001163603"/>
    </source>
</evidence>
<keyword evidence="2" id="KW-1185">Reference proteome</keyword>
<organism evidence="1 2">
    <name type="scientific">Pistacia integerrima</name>
    <dbReference type="NCBI Taxonomy" id="434235"/>
    <lineage>
        <taxon>Eukaryota</taxon>
        <taxon>Viridiplantae</taxon>
        <taxon>Streptophyta</taxon>
        <taxon>Embryophyta</taxon>
        <taxon>Tracheophyta</taxon>
        <taxon>Spermatophyta</taxon>
        <taxon>Magnoliopsida</taxon>
        <taxon>eudicotyledons</taxon>
        <taxon>Gunneridae</taxon>
        <taxon>Pentapetalae</taxon>
        <taxon>rosids</taxon>
        <taxon>malvids</taxon>
        <taxon>Sapindales</taxon>
        <taxon>Anacardiaceae</taxon>
        <taxon>Pistacia</taxon>
    </lineage>
</organism>
<sequence length="49" mass="5681">MTKPQARMVSLLNSLRSLRILWDMGFLQRLLISSSMAEYSRKLMLPSLP</sequence>
<protein>
    <submittedName>
        <fullName evidence="1">Uncharacterized protein</fullName>
    </submittedName>
</protein>
<comment type="caution">
    <text evidence="1">The sequence shown here is derived from an EMBL/GenBank/DDBJ whole genome shotgun (WGS) entry which is preliminary data.</text>
</comment>
<reference evidence="2" key="1">
    <citation type="journal article" date="2023" name="G3 (Bethesda)">
        <title>Genome assembly and association tests identify interacting loci associated with vigor, precocity, and sex in interspecific pistachio rootstocks.</title>
        <authorList>
            <person name="Palmer W."/>
            <person name="Jacygrad E."/>
            <person name="Sagayaradj S."/>
            <person name="Cavanaugh K."/>
            <person name="Han R."/>
            <person name="Bertier L."/>
            <person name="Beede B."/>
            <person name="Kafkas S."/>
            <person name="Golino D."/>
            <person name="Preece J."/>
            <person name="Michelmore R."/>
        </authorList>
    </citation>
    <scope>NUCLEOTIDE SEQUENCE [LARGE SCALE GENOMIC DNA]</scope>
</reference>
<dbReference type="Proteomes" id="UP001163603">
    <property type="component" value="Chromosome 11"/>
</dbReference>
<proteinExistence type="predicted"/>
<gene>
    <name evidence="1" type="ORF">Pint_32084</name>
</gene>
<dbReference type="EMBL" id="CM047746">
    <property type="protein sequence ID" value="KAJ0020330.1"/>
    <property type="molecule type" value="Genomic_DNA"/>
</dbReference>
<evidence type="ECO:0000313" key="1">
    <source>
        <dbReference type="EMBL" id="KAJ0020330.1"/>
    </source>
</evidence>
<name>A0ACC0XPD2_9ROSI</name>
<accession>A0ACC0XPD2</accession>